<feature type="binding site" evidence="3">
    <location>
        <begin position="385"/>
        <end position="392"/>
    </location>
    <ligand>
        <name>ATP</name>
        <dbReference type="ChEBI" id="CHEBI:30616"/>
    </ligand>
</feature>
<keyword evidence="2 3" id="KW-0067">ATP-binding</keyword>
<evidence type="ECO:0000256" key="3">
    <source>
        <dbReference type="PROSITE-ProRule" id="PRU00289"/>
    </source>
</evidence>
<organism evidence="7 8">
    <name type="scientific">Paractinoplanes aksuensis</name>
    <dbReference type="NCBI Taxonomy" id="2939490"/>
    <lineage>
        <taxon>Bacteria</taxon>
        <taxon>Bacillati</taxon>
        <taxon>Actinomycetota</taxon>
        <taxon>Actinomycetes</taxon>
        <taxon>Micromonosporales</taxon>
        <taxon>Micromonosporaceae</taxon>
        <taxon>Paractinoplanes</taxon>
    </lineage>
</organism>
<dbReference type="PANTHER" id="PTHR22683">
    <property type="entry name" value="SPORULATION PROTEIN RELATED"/>
    <property type="match status" value="1"/>
</dbReference>
<dbReference type="InterPro" id="IPR002543">
    <property type="entry name" value="FtsK_dom"/>
</dbReference>
<evidence type="ECO:0000259" key="6">
    <source>
        <dbReference type="PROSITE" id="PS50901"/>
    </source>
</evidence>
<accession>A0ABT1DPS2</accession>
<keyword evidence="1 3" id="KW-0547">Nucleotide-binding</keyword>
<dbReference type="PROSITE" id="PS50901">
    <property type="entry name" value="FTSK"/>
    <property type="match status" value="1"/>
</dbReference>
<comment type="caution">
    <text evidence="7">The sequence shown here is derived from an EMBL/GenBank/DDBJ whole genome shotgun (WGS) entry which is preliminary data.</text>
</comment>
<keyword evidence="7" id="KW-0131">Cell cycle</keyword>
<dbReference type="PANTHER" id="PTHR22683:SF41">
    <property type="entry name" value="DNA TRANSLOCASE FTSK"/>
    <property type="match status" value="1"/>
</dbReference>
<feature type="transmembrane region" description="Helical" evidence="5">
    <location>
        <begin position="185"/>
        <end position="204"/>
    </location>
</feature>
<dbReference type="InterPro" id="IPR050206">
    <property type="entry name" value="FtsK/SpoIIIE/SftA"/>
</dbReference>
<proteinExistence type="predicted"/>
<evidence type="ECO:0000256" key="2">
    <source>
        <dbReference type="ARBA" id="ARBA00022840"/>
    </source>
</evidence>
<dbReference type="Gene3D" id="3.40.50.300">
    <property type="entry name" value="P-loop containing nucleotide triphosphate hydrolases"/>
    <property type="match status" value="1"/>
</dbReference>
<protein>
    <submittedName>
        <fullName evidence="7">Cell division protein FtsK</fullName>
    </submittedName>
</protein>
<evidence type="ECO:0000256" key="1">
    <source>
        <dbReference type="ARBA" id="ARBA00022741"/>
    </source>
</evidence>
<keyword evidence="5" id="KW-1133">Transmembrane helix</keyword>
<name>A0ABT1DPS2_9ACTN</name>
<dbReference type="EMBL" id="JAMYJR010000021">
    <property type="protein sequence ID" value="MCO8272829.1"/>
    <property type="molecule type" value="Genomic_DNA"/>
</dbReference>
<sequence>MSTHTPSPVAEELAPEPVPDDVVNPGAAQIVNLGQRRADRVAAEQGLVVVGDDDGESVEAGTVLVGTVVDPPDPPGDALAFLDVRRTPVFPVWLSDSQTRRDAMRRAVAAVGYHAGVHAVRIPVYAALVAWYAPQGAARLTGRVLGWTSAEVGNWGLRQDAATRNDAKTWLELDRHRQRQASWRWWVTGAGVLAAVAAVLVVLSGVTPGWARWLLAAVGLVALARYGRPVDKPILARTVVRAKYRKLTAELTRKGIMATGLVKKPEDIVFPAGLGEIRREGPGYLAVADLPDGVIAVDVVDKREQLAGGLRLPLDQVWPETMPREHPGRLALWVADKPVSAMRQPAWPHLSGGATDYFKEFVYGFDPRMRKVMYRMDERNSLFAGFPGSGKSLSGRVVCAAMSLDPIVQFAIFDLAGRGDYDMFEPLCAPGLFGSGADEDTKRAAYRMLLWLVKQCDERGPIIKGWAQQGLNTENKLNRAIAMRDPRVRPIAALIDEIQELINDPELGKAASAAATSVIKRGRALGIHLILETQRIDKESLPKGVTSNIALRTCLAVPSHVEVDLALGTGAFRQGARPNQFEIGVDAGWGVRVGMGPMTTVRAAYLDRRTVEKICAKALALRGGTREQVDLPPARDILADLAVIWVPGERGQHWKTLAPRLAEKFPDAYAALTAEALSALVRALEIESRNVKAKGVTQRGIYHAQIIDALAARDRSDSDDDAEQVEEDR</sequence>
<evidence type="ECO:0000256" key="4">
    <source>
        <dbReference type="SAM" id="MobiDB-lite"/>
    </source>
</evidence>
<feature type="domain" description="FtsK" evidence="6">
    <location>
        <begin position="369"/>
        <end position="564"/>
    </location>
</feature>
<feature type="region of interest" description="Disordered" evidence="4">
    <location>
        <begin position="1"/>
        <end position="23"/>
    </location>
</feature>
<evidence type="ECO:0000313" key="8">
    <source>
        <dbReference type="Proteomes" id="UP001523369"/>
    </source>
</evidence>
<keyword evidence="8" id="KW-1185">Reference proteome</keyword>
<dbReference type="SUPFAM" id="SSF52540">
    <property type="entry name" value="P-loop containing nucleoside triphosphate hydrolases"/>
    <property type="match status" value="1"/>
</dbReference>
<reference evidence="7 8" key="1">
    <citation type="submission" date="2022-06" db="EMBL/GenBank/DDBJ databases">
        <title>New Species of the Genus Actinoplanes, ActinopZanes ferrugineus.</title>
        <authorList>
            <person name="Ding P."/>
        </authorList>
    </citation>
    <scope>NUCLEOTIDE SEQUENCE [LARGE SCALE GENOMIC DNA]</scope>
    <source>
        <strain evidence="7 8">TRM88003</strain>
    </source>
</reference>
<dbReference type="InterPro" id="IPR027417">
    <property type="entry name" value="P-loop_NTPase"/>
</dbReference>
<keyword evidence="5" id="KW-0812">Transmembrane</keyword>
<gene>
    <name evidence="7" type="ORF">M1L60_19725</name>
</gene>
<dbReference type="RefSeq" id="WP_253238917.1">
    <property type="nucleotide sequence ID" value="NZ_JAMYJR010000021.1"/>
</dbReference>
<evidence type="ECO:0000256" key="5">
    <source>
        <dbReference type="SAM" id="Phobius"/>
    </source>
</evidence>
<dbReference type="GO" id="GO:0051301">
    <property type="term" value="P:cell division"/>
    <property type="evidence" value="ECO:0007669"/>
    <property type="project" value="UniProtKB-KW"/>
</dbReference>
<keyword evidence="5" id="KW-0472">Membrane</keyword>
<evidence type="ECO:0000313" key="7">
    <source>
        <dbReference type="EMBL" id="MCO8272829.1"/>
    </source>
</evidence>
<keyword evidence="7" id="KW-0132">Cell division</keyword>
<dbReference type="Proteomes" id="UP001523369">
    <property type="component" value="Unassembled WGS sequence"/>
</dbReference>